<feature type="compositionally biased region" description="Low complexity" evidence="6">
    <location>
        <begin position="866"/>
        <end position="878"/>
    </location>
</feature>
<dbReference type="AlphaFoldDB" id="A0AAN9UZB3"/>
<proteinExistence type="predicted"/>
<feature type="transmembrane region" description="Helical" evidence="7">
    <location>
        <begin position="216"/>
        <end position="239"/>
    </location>
</feature>
<feature type="domain" description="EF-hand" evidence="8">
    <location>
        <begin position="428"/>
        <end position="463"/>
    </location>
</feature>
<dbReference type="PROSITE" id="PS00018">
    <property type="entry name" value="EF_HAND_1"/>
    <property type="match status" value="1"/>
</dbReference>
<protein>
    <recommendedName>
        <fullName evidence="8">EF-hand domain-containing protein</fullName>
    </recommendedName>
</protein>
<evidence type="ECO:0000256" key="5">
    <source>
        <dbReference type="ARBA" id="ARBA00023136"/>
    </source>
</evidence>
<dbReference type="SUPFAM" id="SSF50182">
    <property type="entry name" value="Sm-like ribonucleoproteins"/>
    <property type="match status" value="1"/>
</dbReference>
<sequence length="908" mass="99386">MSVRSVKSPRSSRGFMSLGGPQGNMDQEIPLQQVRSNASSTGARKPSQGLGNGFNPLDANKSEDAGNEKQGQWGRRHAKQNEAPTRSETLASDEFRVNAMGRLYNKIIGFSIVTRYLIYIIPIGIFLAVPLIVIPATDNMHVMAGHGTCTTDQDGNTTCLDGPRLFNVFVWIECMWVSLWVGKLVAHLLPTAFMFLVGFVSAGTRKYATVIRALEIPLSLFFWALASFLIFTGLFTSSFDDVNWVNTLKKILGSLLVSAGILLGEKAIVQLISITYHQRSFANRISDSKRDVSLLSLMYDASRALFPMYSPEFEEEDIIINDSIDVLIGKKKKGHSKKDSVNPMALIAEAGGKVGRFGDKVTSVFGHVASEITGKQVFNPNAAHSIVVEALEKTRTSEALARRIWMSFVVEGKDALYVEDVIEVLGAGHRDDAEECFASIDADGNGDISLDEMIRKVVEIGKERKAISHSMKDIGQALTVFDSILLFVVLLIVIFVFLAFFQSSFITTITTAGTALLSLSFVFAVTTQEFLGSCIFLFVKHPYDVGDRVDIAGTSGEKLVVERISLLYTVFVRIDKMQTVQVPNIILNNLWIENVTRSKAMKEVIEINVSFDTSFEDIELLRQEMENFVRSPDNSRDFLPDIIVSVGGVGDLDKLQLRVTVKHKSNWHNDAVRATRRSKFMCALTLALKRIPIYAPGGGGEALGGPTNPSYSVSVSDEIAAASRDQASKDKVAARMVPPKPAEEADPLNDELKAMQSFTTVNPTLVADDWGHTREDNTSHASRGASVDQRRSNDIESQQLSLQKSPSVAGRRRAGDAPARPIGENYDPRPVAGASMPGLQVTQHLGPFDEEAQIGGPNPFLPEGHSQNTSTQSGSSSSPYVPGTQAPSRHPSRARAPSSSSRSNYEQR</sequence>
<keyword evidence="4 7" id="KW-1133">Transmembrane helix</keyword>
<comment type="subcellular location">
    <subcellularLocation>
        <location evidence="1">Membrane</location>
    </subcellularLocation>
</comment>
<dbReference type="PANTHER" id="PTHR31323:SF14">
    <property type="entry name" value="MECHANOSENSITIVE ION CHANNEL PROTEIN MSY2"/>
    <property type="match status" value="1"/>
</dbReference>
<dbReference type="GO" id="GO:0016020">
    <property type="term" value="C:membrane"/>
    <property type="evidence" value="ECO:0007669"/>
    <property type="project" value="UniProtKB-SubCell"/>
</dbReference>
<feature type="transmembrane region" description="Helical" evidence="7">
    <location>
        <begin position="513"/>
        <end position="539"/>
    </location>
</feature>
<dbReference type="Gene3D" id="1.10.238.10">
    <property type="entry name" value="EF-hand"/>
    <property type="match status" value="1"/>
</dbReference>
<dbReference type="Pfam" id="PF00924">
    <property type="entry name" value="MS_channel_2nd"/>
    <property type="match status" value="1"/>
</dbReference>
<evidence type="ECO:0000313" key="9">
    <source>
        <dbReference type="EMBL" id="KAK7755065.1"/>
    </source>
</evidence>
<evidence type="ECO:0000256" key="4">
    <source>
        <dbReference type="ARBA" id="ARBA00022989"/>
    </source>
</evidence>
<dbReference type="Gene3D" id="2.30.30.60">
    <property type="match status" value="1"/>
</dbReference>
<feature type="region of interest" description="Disordered" evidence="6">
    <location>
        <begin position="768"/>
        <end position="908"/>
    </location>
</feature>
<dbReference type="EMBL" id="JAKJXP020000015">
    <property type="protein sequence ID" value="KAK7755065.1"/>
    <property type="molecule type" value="Genomic_DNA"/>
</dbReference>
<gene>
    <name evidence="9" type="ORF">SLS62_002880</name>
</gene>
<dbReference type="InterPro" id="IPR010920">
    <property type="entry name" value="LSM_dom_sf"/>
</dbReference>
<feature type="compositionally biased region" description="Low complexity" evidence="6">
    <location>
        <begin position="1"/>
        <end position="13"/>
    </location>
</feature>
<feature type="transmembrane region" description="Helical" evidence="7">
    <location>
        <begin position="477"/>
        <end position="501"/>
    </location>
</feature>
<dbReference type="InterPro" id="IPR018247">
    <property type="entry name" value="EF_Hand_1_Ca_BS"/>
</dbReference>
<evidence type="ECO:0000256" key="3">
    <source>
        <dbReference type="ARBA" id="ARBA00022837"/>
    </source>
</evidence>
<accession>A0AAN9UZB3</accession>
<feature type="transmembrane region" description="Helical" evidence="7">
    <location>
        <begin position="251"/>
        <end position="276"/>
    </location>
</feature>
<organism evidence="9 10">
    <name type="scientific">Diatrype stigma</name>
    <dbReference type="NCBI Taxonomy" id="117547"/>
    <lineage>
        <taxon>Eukaryota</taxon>
        <taxon>Fungi</taxon>
        <taxon>Dikarya</taxon>
        <taxon>Ascomycota</taxon>
        <taxon>Pezizomycotina</taxon>
        <taxon>Sordariomycetes</taxon>
        <taxon>Xylariomycetidae</taxon>
        <taxon>Xylariales</taxon>
        <taxon>Diatrypaceae</taxon>
        <taxon>Diatrype</taxon>
    </lineage>
</organism>
<feature type="compositionally biased region" description="Polar residues" evidence="6">
    <location>
        <begin position="795"/>
        <end position="806"/>
    </location>
</feature>
<dbReference type="PANTHER" id="PTHR31323">
    <property type="entry name" value="MECHANOSENSITIVE ION CHANNEL PROTEIN MSY2"/>
    <property type="match status" value="1"/>
</dbReference>
<keyword evidence="2 7" id="KW-0812">Transmembrane</keyword>
<dbReference type="GO" id="GO:0005509">
    <property type="term" value="F:calcium ion binding"/>
    <property type="evidence" value="ECO:0007669"/>
    <property type="project" value="InterPro"/>
</dbReference>
<reference evidence="9 10" key="1">
    <citation type="submission" date="2024-02" db="EMBL/GenBank/DDBJ databases">
        <title>De novo assembly and annotation of 12 fungi associated with fruit tree decline syndrome in Ontario, Canada.</title>
        <authorList>
            <person name="Sulman M."/>
            <person name="Ellouze W."/>
            <person name="Ilyukhin E."/>
        </authorList>
    </citation>
    <scope>NUCLEOTIDE SEQUENCE [LARGE SCALE GENOMIC DNA]</scope>
    <source>
        <strain evidence="9 10">M11/M66-122</strain>
    </source>
</reference>
<dbReference type="InterPro" id="IPR023408">
    <property type="entry name" value="MscS_beta-dom_sf"/>
</dbReference>
<evidence type="ECO:0000256" key="1">
    <source>
        <dbReference type="ARBA" id="ARBA00004370"/>
    </source>
</evidence>
<feature type="compositionally biased region" description="Basic and acidic residues" evidence="6">
    <location>
        <begin position="769"/>
        <end position="778"/>
    </location>
</feature>
<feature type="compositionally biased region" description="Polar residues" evidence="6">
    <location>
        <begin position="33"/>
        <end position="42"/>
    </location>
</feature>
<dbReference type="GO" id="GO:0006874">
    <property type="term" value="P:intracellular calcium ion homeostasis"/>
    <property type="evidence" value="ECO:0007669"/>
    <property type="project" value="TreeGrafter"/>
</dbReference>
<dbReference type="Pfam" id="PF25886">
    <property type="entry name" value="Msy1"/>
    <property type="match status" value="1"/>
</dbReference>
<comment type="caution">
    <text evidence="9">The sequence shown here is derived from an EMBL/GenBank/DDBJ whole genome shotgun (WGS) entry which is preliminary data.</text>
</comment>
<name>A0AAN9UZB3_9PEZI</name>
<evidence type="ECO:0000256" key="6">
    <source>
        <dbReference type="SAM" id="MobiDB-lite"/>
    </source>
</evidence>
<dbReference type="SUPFAM" id="SSF47473">
    <property type="entry name" value="EF-hand"/>
    <property type="match status" value="1"/>
</dbReference>
<keyword evidence="10" id="KW-1185">Reference proteome</keyword>
<evidence type="ECO:0000256" key="2">
    <source>
        <dbReference type="ARBA" id="ARBA00022692"/>
    </source>
</evidence>
<dbReference type="InterPro" id="IPR011992">
    <property type="entry name" value="EF-hand-dom_pair"/>
</dbReference>
<dbReference type="InterPro" id="IPR058650">
    <property type="entry name" value="Msy1/2-like"/>
</dbReference>
<feature type="region of interest" description="Disordered" evidence="6">
    <location>
        <begin position="1"/>
        <end position="87"/>
    </location>
</feature>
<dbReference type="PROSITE" id="PS50222">
    <property type="entry name" value="EF_HAND_2"/>
    <property type="match status" value="1"/>
</dbReference>
<feature type="transmembrane region" description="Helical" evidence="7">
    <location>
        <begin position="116"/>
        <end position="136"/>
    </location>
</feature>
<feature type="compositionally biased region" description="Low complexity" evidence="6">
    <location>
        <begin position="886"/>
        <end position="908"/>
    </location>
</feature>
<feature type="region of interest" description="Disordered" evidence="6">
    <location>
        <begin position="722"/>
        <end position="747"/>
    </location>
</feature>
<keyword evidence="3" id="KW-0106">Calcium</keyword>
<dbReference type="InterPro" id="IPR002048">
    <property type="entry name" value="EF_hand_dom"/>
</dbReference>
<dbReference type="InterPro" id="IPR006685">
    <property type="entry name" value="MscS_channel_2nd"/>
</dbReference>
<evidence type="ECO:0000313" key="10">
    <source>
        <dbReference type="Proteomes" id="UP001320420"/>
    </source>
</evidence>
<dbReference type="GO" id="GO:0005262">
    <property type="term" value="F:calcium channel activity"/>
    <property type="evidence" value="ECO:0007669"/>
    <property type="project" value="TreeGrafter"/>
</dbReference>
<feature type="transmembrane region" description="Helical" evidence="7">
    <location>
        <begin position="184"/>
        <end position="204"/>
    </location>
</feature>
<keyword evidence="5 7" id="KW-0472">Membrane</keyword>
<evidence type="ECO:0000256" key="7">
    <source>
        <dbReference type="SAM" id="Phobius"/>
    </source>
</evidence>
<evidence type="ECO:0000259" key="8">
    <source>
        <dbReference type="PROSITE" id="PS50222"/>
    </source>
</evidence>
<dbReference type="Proteomes" id="UP001320420">
    <property type="component" value="Unassembled WGS sequence"/>
</dbReference>